<name>A0A1I2HIM5_9MICO</name>
<reference evidence="3" key="1">
    <citation type="submission" date="2016-10" db="EMBL/GenBank/DDBJ databases">
        <authorList>
            <person name="Varghese N."/>
            <person name="Submissions S."/>
        </authorList>
    </citation>
    <scope>NUCLEOTIDE SEQUENCE [LARGE SCALE GENOMIC DNA]</scope>
    <source>
        <strain evidence="3">DSM 19083</strain>
    </source>
</reference>
<dbReference type="RefSeq" id="WP_093379063.1">
    <property type="nucleotide sequence ID" value="NZ_BNAN01000004.1"/>
</dbReference>
<dbReference type="Proteomes" id="UP000198520">
    <property type="component" value="Unassembled WGS sequence"/>
</dbReference>
<evidence type="ECO:0000313" key="3">
    <source>
        <dbReference type="Proteomes" id="UP000198520"/>
    </source>
</evidence>
<keyword evidence="1" id="KW-0472">Membrane</keyword>
<accession>A0A1I2HIM5</accession>
<evidence type="ECO:0000256" key="1">
    <source>
        <dbReference type="SAM" id="Phobius"/>
    </source>
</evidence>
<gene>
    <name evidence="2" type="ORF">SAMN04488035_2394</name>
</gene>
<keyword evidence="1" id="KW-1133">Transmembrane helix</keyword>
<dbReference type="PROSITE" id="PS51257">
    <property type="entry name" value="PROKAR_LIPOPROTEIN"/>
    <property type="match status" value="1"/>
</dbReference>
<dbReference type="STRING" id="285351.SAMN04488035_2394"/>
<dbReference type="AlphaFoldDB" id="A0A1I2HIM5"/>
<dbReference type="EMBL" id="FONZ01000004">
    <property type="protein sequence ID" value="SFF29994.1"/>
    <property type="molecule type" value="Genomic_DNA"/>
</dbReference>
<feature type="transmembrane region" description="Helical" evidence="1">
    <location>
        <begin position="48"/>
        <end position="70"/>
    </location>
</feature>
<organism evidence="2 3">
    <name type="scientific">Flavimobilis marinus</name>
    <dbReference type="NCBI Taxonomy" id="285351"/>
    <lineage>
        <taxon>Bacteria</taxon>
        <taxon>Bacillati</taxon>
        <taxon>Actinomycetota</taxon>
        <taxon>Actinomycetes</taxon>
        <taxon>Micrococcales</taxon>
        <taxon>Jonesiaceae</taxon>
        <taxon>Flavimobilis</taxon>
    </lineage>
</organism>
<proteinExistence type="predicted"/>
<evidence type="ECO:0000313" key="2">
    <source>
        <dbReference type="EMBL" id="SFF29994.1"/>
    </source>
</evidence>
<keyword evidence="3" id="KW-1185">Reference proteome</keyword>
<feature type="transmembrane region" description="Helical" evidence="1">
    <location>
        <begin position="12"/>
        <end position="36"/>
    </location>
</feature>
<sequence length="249" mass="24865">MATAQREHDDTLAVAGVLAAVLWLGPVAVACALLALRGAARAGRSRPRYAALALVLGLVGTVAWVGYLVAPTAPLAVRSASASADVVAYAALPGVAELAPAAARDAGTARGDAEPEGAPLADQSSALLGALPTQAGGYLSVGFEPTQIPGALEAYRARFVAPNGDIVVVTVARWGTTDEAGAHVAVAGREAADRAGAPLRGTRVVAGASRVVADGAATYLWADFTTTVEVVGDRRGARAVAAGIAPERS</sequence>
<keyword evidence="1" id="KW-0812">Transmembrane</keyword>
<protein>
    <submittedName>
        <fullName evidence="2">Uncharacterized protein</fullName>
    </submittedName>
</protein>